<keyword evidence="17" id="KW-0998">Cell outer membrane</keyword>
<dbReference type="RefSeq" id="WP_041504498.1">
    <property type="nucleotide sequence ID" value="NZ_JPIT01000038.1"/>
</dbReference>
<evidence type="ECO:0000256" key="16">
    <source>
        <dbReference type="ARBA" id="ARBA00023136"/>
    </source>
</evidence>
<keyword evidence="14" id="KW-0442">Lipid degradation</keyword>
<keyword evidence="24" id="KW-1185">Reference proteome</keyword>
<dbReference type="Proteomes" id="UP000031937">
    <property type="component" value="Unassembled WGS sequence"/>
</dbReference>
<dbReference type="PRINTS" id="PR01486">
    <property type="entry name" value="PHPHLIPASEA1"/>
</dbReference>
<evidence type="ECO:0000256" key="13">
    <source>
        <dbReference type="ARBA" id="ARBA00022837"/>
    </source>
</evidence>
<evidence type="ECO:0000256" key="11">
    <source>
        <dbReference type="ARBA" id="ARBA00022729"/>
    </source>
</evidence>
<feature type="active site" description="Nucleophile" evidence="19">
    <location>
        <position position="165"/>
    </location>
</feature>
<evidence type="ECO:0000256" key="6">
    <source>
        <dbReference type="ARBA" id="ARBA00013179"/>
    </source>
</evidence>
<dbReference type="GO" id="GO:0016042">
    <property type="term" value="P:lipid catabolic process"/>
    <property type="evidence" value="ECO:0007669"/>
    <property type="project" value="UniProtKB-KW"/>
</dbReference>
<organism evidence="22 24">
    <name type="scientific">Sanguibacteroides justesenii</name>
    <dbReference type="NCBI Taxonomy" id="1547597"/>
    <lineage>
        <taxon>Bacteria</taxon>
        <taxon>Pseudomonadati</taxon>
        <taxon>Bacteroidota</taxon>
        <taxon>Bacteroidia</taxon>
        <taxon>Bacteroidales</taxon>
        <taxon>Porphyromonadaceae</taxon>
        <taxon>Sanguibacteroides</taxon>
    </lineage>
</organism>
<evidence type="ECO:0000256" key="4">
    <source>
        <dbReference type="ARBA" id="ARBA00010525"/>
    </source>
</evidence>
<dbReference type="PANTHER" id="PTHR40457">
    <property type="entry name" value="PHOSPHOLIPASE A1"/>
    <property type="match status" value="1"/>
</dbReference>
<dbReference type="AlphaFoldDB" id="A0A0C3NMC1"/>
<reference evidence="21 23" key="2">
    <citation type="submission" date="2014-07" db="EMBL/GenBank/DDBJ databases">
        <title>Porphyromonadaceae bacterium OUH 334697 = ATCC BAA-2682 = DSM 28341 draft genome.</title>
        <authorList>
            <person name="Sydenham T.V."/>
            <person name="Hasman H."/>
            <person name="Justesen U.S."/>
        </authorList>
    </citation>
    <scope>NUCLEOTIDE SEQUENCE [LARGE SCALE GENOMIC DNA]</scope>
    <source>
        <strain evidence="21 23">OUH 334697</strain>
    </source>
</reference>
<evidence type="ECO:0000313" key="21">
    <source>
        <dbReference type="EMBL" id="KIO42651.1"/>
    </source>
</evidence>
<keyword evidence="11" id="KW-0732">Signal</keyword>
<comment type="similarity">
    <text evidence="4">Belongs to the phospholipase A1 family.</text>
</comment>
<evidence type="ECO:0000256" key="14">
    <source>
        <dbReference type="ARBA" id="ARBA00022963"/>
    </source>
</evidence>
<dbReference type="GO" id="GO:0004623">
    <property type="term" value="F:phospholipase A2 activity"/>
    <property type="evidence" value="ECO:0007669"/>
    <property type="project" value="UniProtKB-EC"/>
</dbReference>
<feature type="active site" description="Proton acceptor" evidence="19">
    <location>
        <position position="163"/>
    </location>
</feature>
<dbReference type="Proteomes" id="UP000031980">
    <property type="component" value="Unassembled WGS sequence"/>
</dbReference>
<keyword evidence="9" id="KW-0812">Transmembrane</keyword>
<evidence type="ECO:0000313" key="24">
    <source>
        <dbReference type="Proteomes" id="UP000031980"/>
    </source>
</evidence>
<keyword evidence="16" id="KW-0472">Membrane</keyword>
<evidence type="ECO:0000313" key="22">
    <source>
        <dbReference type="EMBL" id="KIO47367.1"/>
    </source>
</evidence>
<comment type="subcellular location">
    <subcellularLocation>
        <location evidence="3">Cell outer membrane</location>
        <topology evidence="3">Multi-pass membrane protein</topology>
    </subcellularLocation>
</comment>
<evidence type="ECO:0000256" key="17">
    <source>
        <dbReference type="ARBA" id="ARBA00023237"/>
    </source>
</evidence>
<dbReference type="OrthoDB" id="188433at2"/>
<evidence type="ECO:0000256" key="18">
    <source>
        <dbReference type="ARBA" id="ARBA00032375"/>
    </source>
</evidence>
<evidence type="ECO:0000256" key="7">
    <source>
        <dbReference type="ARBA" id="ARBA00013278"/>
    </source>
</evidence>
<keyword evidence="10 20" id="KW-0479">Metal-binding</keyword>
<evidence type="ECO:0000256" key="5">
    <source>
        <dbReference type="ARBA" id="ARBA00011702"/>
    </source>
</evidence>
<dbReference type="GO" id="GO:0009279">
    <property type="term" value="C:cell outer membrane"/>
    <property type="evidence" value="ECO:0007669"/>
    <property type="project" value="UniProtKB-SubCell"/>
</dbReference>
<dbReference type="EMBL" id="JPIT01000038">
    <property type="protein sequence ID" value="KIO42651.1"/>
    <property type="molecule type" value="Genomic_DNA"/>
</dbReference>
<evidence type="ECO:0000256" key="15">
    <source>
        <dbReference type="ARBA" id="ARBA00023098"/>
    </source>
</evidence>
<name>A0A0C3NMC1_9PORP</name>
<keyword evidence="12" id="KW-0378">Hydrolase</keyword>
<sequence>MRNGRRGICLLVFVLSLNCFVTGQIQGIKEDSLSRQRERLIREKVRLDTILPNEEDALAIFDNTPSFGIYRDNYFVTGVPTNRRIDKNSADAKFQISIRQRLTKSILPFRTFLYLTYTQKSFWDIYRKSSPFLDNNFNPGLSLSKAIIYKNQIRGVAVFSFEHESNGRDSLESRSWNYFSLSGSYFFDLRFSLQLKLWAGWVDKDGNPDLLKYKGYGLLAFNYQSANERLWCSVVINPRRQFIDMNTILEINYKPSLKANEYFFIQYYNGYAENMLEYDRYVSMVRVGFCIKPFLRNYY</sequence>
<dbReference type="GO" id="GO:0046872">
    <property type="term" value="F:metal ion binding"/>
    <property type="evidence" value="ECO:0007669"/>
    <property type="project" value="UniProtKB-KW"/>
</dbReference>
<evidence type="ECO:0000256" key="8">
    <source>
        <dbReference type="ARBA" id="ARBA00022452"/>
    </source>
</evidence>
<dbReference type="SUPFAM" id="SSF56931">
    <property type="entry name" value="Outer membrane phospholipase A (OMPLA)"/>
    <property type="match status" value="1"/>
</dbReference>
<comment type="cofactor">
    <cofactor evidence="20">
        <name>Ca(2+)</name>
        <dbReference type="ChEBI" id="CHEBI:29108"/>
    </cofactor>
    <text evidence="20">Binds 1 Ca(2+) ion per monomer.</text>
</comment>
<dbReference type="EMBL" id="JPIU01000023">
    <property type="protein sequence ID" value="KIO47367.1"/>
    <property type="molecule type" value="Genomic_DNA"/>
</dbReference>
<comment type="catalytic activity">
    <reaction evidence="2">
        <text>a 1,2-diacyl-sn-glycero-3-phosphocholine + H2O = a 1-acyl-sn-glycero-3-phosphocholine + a fatty acid + H(+)</text>
        <dbReference type="Rhea" id="RHEA:15801"/>
        <dbReference type="ChEBI" id="CHEBI:15377"/>
        <dbReference type="ChEBI" id="CHEBI:15378"/>
        <dbReference type="ChEBI" id="CHEBI:28868"/>
        <dbReference type="ChEBI" id="CHEBI:57643"/>
        <dbReference type="ChEBI" id="CHEBI:58168"/>
        <dbReference type="EC" id="3.1.1.4"/>
    </reaction>
</comment>
<dbReference type="PANTHER" id="PTHR40457:SF1">
    <property type="entry name" value="PHOSPHOLIPASE A1"/>
    <property type="match status" value="1"/>
</dbReference>
<dbReference type="InterPro" id="IPR003187">
    <property type="entry name" value="PLipase_A1"/>
</dbReference>
<feature type="binding site" description="in dimeric form" evidence="20">
    <location>
        <position position="173"/>
    </location>
    <ligand>
        <name>Ca(2+)</name>
        <dbReference type="ChEBI" id="CHEBI:29108"/>
        <label>1</label>
    </ligand>
</feature>
<feature type="binding site" description="in dimeric form" evidence="20">
    <location>
        <position position="129"/>
    </location>
    <ligand>
        <name>Ca(2+)</name>
        <dbReference type="ChEBI" id="CHEBI:29108"/>
        <label>1</label>
    </ligand>
</feature>
<reference evidence="22 24" key="1">
    <citation type="submission" date="2014-07" db="EMBL/GenBank/DDBJ databases">
        <title>Porphyromonadaceae bacterium OUH 308042 = ATCC BAA-2681 = DSM 28342 draft genome.</title>
        <authorList>
            <person name="Sydenham T.V."/>
            <person name="Hasman H."/>
            <person name="Justensen U.S."/>
        </authorList>
    </citation>
    <scope>NUCLEOTIDE SEQUENCE [LARGE SCALE GENOMIC DNA]</scope>
    <source>
        <strain evidence="22 24">OUH 308042</strain>
    </source>
</reference>
<comment type="subunit">
    <text evidence="5">Homodimer; dimerization is reversible, and the dimeric form is the active one.</text>
</comment>
<feature type="binding site" description="in dimeric form" evidence="20">
    <location>
        <position position="168"/>
    </location>
    <ligand>
        <name>Ca(2+)</name>
        <dbReference type="ChEBI" id="CHEBI:29108"/>
        <label>1</label>
    </ligand>
</feature>
<evidence type="ECO:0000256" key="12">
    <source>
        <dbReference type="ARBA" id="ARBA00022801"/>
    </source>
</evidence>
<protein>
    <recommendedName>
        <fullName evidence="18">Phosphatidylcholine 1-acylhydrolase</fullName>
        <ecNumber evidence="6">3.1.1.32</ecNumber>
        <ecNumber evidence="7">3.1.1.4</ecNumber>
    </recommendedName>
</protein>
<evidence type="ECO:0000256" key="2">
    <source>
        <dbReference type="ARBA" id="ARBA00001604"/>
    </source>
</evidence>
<dbReference type="Gene3D" id="2.40.230.10">
    <property type="entry name" value="Phospholipase A1"/>
    <property type="match status" value="1"/>
</dbReference>
<evidence type="ECO:0000256" key="10">
    <source>
        <dbReference type="ARBA" id="ARBA00022723"/>
    </source>
</evidence>
<comment type="catalytic activity">
    <reaction evidence="1">
        <text>a 1,2-diacyl-sn-glycero-3-phosphocholine + H2O = a 2-acyl-sn-glycero-3-phosphocholine + a fatty acid + H(+)</text>
        <dbReference type="Rhea" id="RHEA:18689"/>
        <dbReference type="ChEBI" id="CHEBI:15377"/>
        <dbReference type="ChEBI" id="CHEBI:15378"/>
        <dbReference type="ChEBI" id="CHEBI:28868"/>
        <dbReference type="ChEBI" id="CHEBI:57643"/>
        <dbReference type="ChEBI" id="CHEBI:57875"/>
        <dbReference type="EC" id="3.1.1.32"/>
    </reaction>
</comment>
<dbReference type="InterPro" id="IPR036541">
    <property type="entry name" value="PLipase_A1_sf"/>
</dbReference>
<keyword evidence="8" id="KW-1134">Transmembrane beta strand</keyword>
<evidence type="ECO:0000256" key="1">
    <source>
        <dbReference type="ARBA" id="ARBA00000111"/>
    </source>
</evidence>
<evidence type="ECO:0000313" key="23">
    <source>
        <dbReference type="Proteomes" id="UP000031937"/>
    </source>
</evidence>
<dbReference type="GO" id="GO:0008970">
    <property type="term" value="F:phospholipase A1 activity"/>
    <property type="evidence" value="ECO:0007669"/>
    <property type="project" value="UniProtKB-EC"/>
</dbReference>
<evidence type="ECO:0000256" key="9">
    <source>
        <dbReference type="ARBA" id="ARBA00022692"/>
    </source>
</evidence>
<dbReference type="EC" id="3.1.1.4" evidence="7"/>
<evidence type="ECO:0000256" key="3">
    <source>
        <dbReference type="ARBA" id="ARBA00004571"/>
    </source>
</evidence>
<accession>A0A0C3NMC1</accession>
<proteinExistence type="inferred from homology"/>
<keyword evidence="13 20" id="KW-0106">Calcium</keyword>
<comment type="caution">
    <text evidence="22">The sequence shown here is derived from an EMBL/GenBank/DDBJ whole genome shotgun (WGS) entry which is preliminary data.</text>
</comment>
<evidence type="ECO:0000256" key="19">
    <source>
        <dbReference type="PIRSR" id="PIRSR603187-1"/>
    </source>
</evidence>
<dbReference type="Pfam" id="PF02253">
    <property type="entry name" value="PLA1"/>
    <property type="match status" value="1"/>
</dbReference>
<keyword evidence="15" id="KW-0443">Lipid metabolism</keyword>
<gene>
    <name evidence="22" type="ORF">BA92_00925</name>
    <name evidence="21" type="ORF">IE90_14245</name>
</gene>
<evidence type="ECO:0000256" key="20">
    <source>
        <dbReference type="PIRSR" id="PIRSR603187-2"/>
    </source>
</evidence>
<dbReference type="EC" id="3.1.1.32" evidence="6"/>